<evidence type="ECO:0000256" key="4">
    <source>
        <dbReference type="ARBA" id="ARBA00022927"/>
    </source>
</evidence>
<evidence type="ECO:0000256" key="3">
    <source>
        <dbReference type="ARBA" id="ARBA00022448"/>
    </source>
</evidence>
<evidence type="ECO:0000256" key="6">
    <source>
        <dbReference type="PIRNR" id="PIRNR009375"/>
    </source>
</evidence>
<comment type="function">
    <text evidence="6">Plays a role in vesicular protein sorting.</text>
</comment>
<dbReference type="GO" id="GO:0030906">
    <property type="term" value="C:retromer, cargo-selective complex"/>
    <property type="evidence" value="ECO:0007669"/>
    <property type="project" value="InterPro"/>
</dbReference>
<dbReference type="InterPro" id="IPR042491">
    <property type="entry name" value="Vps35_C"/>
</dbReference>
<keyword evidence="3 6" id="KW-0813">Transport</keyword>
<feature type="compositionally biased region" description="Basic and acidic residues" evidence="7">
    <location>
        <begin position="320"/>
        <end position="331"/>
    </location>
</feature>
<feature type="compositionally biased region" description="Polar residues" evidence="7">
    <location>
        <begin position="347"/>
        <end position="357"/>
    </location>
</feature>
<reference evidence="8 9" key="1">
    <citation type="submission" date="2019-02" db="EMBL/GenBank/DDBJ databases">
        <title>Genome sequencing of the rare red list fungi Antrodiella citrinella (Flaviporus citrinellus).</title>
        <authorList>
            <person name="Buettner E."/>
            <person name="Kellner H."/>
        </authorList>
    </citation>
    <scope>NUCLEOTIDE SEQUENCE [LARGE SCALE GENOMIC DNA]</scope>
    <source>
        <strain evidence="8 9">DSM 108506</strain>
    </source>
</reference>
<organism evidence="8 9">
    <name type="scientific">Antrodiella citrinella</name>
    <dbReference type="NCBI Taxonomy" id="2447956"/>
    <lineage>
        <taxon>Eukaryota</taxon>
        <taxon>Fungi</taxon>
        <taxon>Dikarya</taxon>
        <taxon>Basidiomycota</taxon>
        <taxon>Agaricomycotina</taxon>
        <taxon>Agaricomycetes</taxon>
        <taxon>Polyporales</taxon>
        <taxon>Steccherinaceae</taxon>
        <taxon>Antrodiella</taxon>
    </lineage>
</organism>
<dbReference type="Gene3D" id="1.25.40.660">
    <property type="entry name" value="Vacuolar protein sorting-associated protein 35, helical subcomplex Vps35-C"/>
    <property type="match status" value="1"/>
</dbReference>
<dbReference type="Pfam" id="PF03635">
    <property type="entry name" value="Vps35"/>
    <property type="match status" value="1"/>
</dbReference>
<sequence>MATSTDIVPNVDEGKLLSESLSTVKIQVQQMKRHLELDQLMDALKSASLMLAELRTSSLSPKQYYELYIAVFDALRHLSNYLYDAHTQGRHHLADLYELVQYAGNIVPRLYLMITVGSVYMSIPDAPIQEIMKDMMEMSRGVLHPIRGLFLRHYLSQQTRDHLPIGLVDGPTGSLQDSISFVLTNFIEMNKLWVRLQHQGHSRDREKREMERRDLRILVGTNLVRLSQLDGVDLDMYQTNILPSILQQVVSCKDVIAQEYLMEVVIQVFTDEFHLHTLGPFLSATAQLHPKVNIKQIVIALIDRLAAYAAREAESEDPEETKRQEEAAARRLAEKVKAQRARLRQHVNGNGPTSSVAGSAEWGSVPTSPVTENTSVVEDAPSINGTVADTVVGTEEGVDDGEKSVDKGKEKAKATEEPHVLKFRGVPENVRLFEVFWQQVVELIKARPDLSIQDITALLVSLTNLSLSCYPDRLEYVDQVLGFAHDKVKEFSTSPDLHSPQTTANLASLLLAPINSYQSVLTLLALQRYSQLLTLQPYVTRRSLSHALISSVLKNETVIEAPEDVDGILELCHVLIKDQTDVAGAPPIASRGPSSERKAGGPLMHEREELAEEQGWIARMVHLFRTESLDVQFELLQTARRHFEAGGDRMRFTYPALITSSVKLCRRYKNREHLEEDWQTKVSTILKFVRQLISILHTQVEAPSIALRLFLLAAQISDECGFEDLTYDLYVQAFSVYEESISESRAQLQAITLIIGTLQGARVFGEDNYDTLITKAALHGAKLLKKPHQSLAVNLASHLWWQEVSPEEEPPAKEPVEKPVSPKEDGAESPKAYPHQDSKRVLECLQKALRIANSATEEIVTIQLYCDTLDQYVYYLDRGAPAVTPKFVNSLVELINSSIDNISSPDVHPSQRAPPGLLEGVQTPEMITRHFRNTLHYIQSKKNVAGESGSRWDDVDIVGALLKMGITR</sequence>
<evidence type="ECO:0000256" key="2">
    <source>
        <dbReference type="ARBA" id="ARBA00006536"/>
    </source>
</evidence>
<evidence type="ECO:0000256" key="1">
    <source>
        <dbReference type="ARBA" id="ARBA00004170"/>
    </source>
</evidence>
<dbReference type="GO" id="GO:0005770">
    <property type="term" value="C:late endosome"/>
    <property type="evidence" value="ECO:0007669"/>
    <property type="project" value="TreeGrafter"/>
</dbReference>
<dbReference type="GO" id="GO:0005829">
    <property type="term" value="C:cytosol"/>
    <property type="evidence" value="ECO:0007669"/>
    <property type="project" value="GOC"/>
</dbReference>
<dbReference type="OrthoDB" id="10258141at2759"/>
<dbReference type="PANTHER" id="PTHR11099">
    <property type="entry name" value="VACUOLAR SORTING PROTEIN 35"/>
    <property type="match status" value="1"/>
</dbReference>
<dbReference type="GO" id="GO:0042147">
    <property type="term" value="P:retrograde transport, endosome to Golgi"/>
    <property type="evidence" value="ECO:0007669"/>
    <property type="project" value="InterPro"/>
</dbReference>
<dbReference type="EMBL" id="SGPM01000384">
    <property type="protein sequence ID" value="THH23176.1"/>
    <property type="molecule type" value="Genomic_DNA"/>
</dbReference>
<gene>
    <name evidence="8" type="ORF">EUX98_g8003</name>
</gene>
<dbReference type="GO" id="GO:0006886">
    <property type="term" value="P:intracellular protein transport"/>
    <property type="evidence" value="ECO:0007669"/>
    <property type="project" value="TreeGrafter"/>
</dbReference>
<comment type="caution">
    <text evidence="8">The sequence shown here is derived from an EMBL/GenBank/DDBJ whole genome shotgun (WGS) entry which is preliminary data.</text>
</comment>
<feature type="region of interest" description="Disordered" evidence="7">
    <location>
        <begin position="311"/>
        <end position="331"/>
    </location>
</feature>
<dbReference type="AlphaFoldDB" id="A0A4S4MCG6"/>
<name>A0A4S4MCG6_9APHY</name>
<protein>
    <recommendedName>
        <fullName evidence="6">Vacuolar protein sorting-associated protein 35</fullName>
    </recommendedName>
</protein>
<feature type="region of interest" description="Disordered" evidence="7">
    <location>
        <begin position="806"/>
        <end position="835"/>
    </location>
</feature>
<keyword evidence="9" id="KW-1185">Reference proteome</keyword>
<feature type="region of interest" description="Disordered" evidence="7">
    <location>
        <begin position="343"/>
        <end position="374"/>
    </location>
</feature>
<dbReference type="PIRSF" id="PIRSF009375">
    <property type="entry name" value="Retromer_Vps35"/>
    <property type="match status" value="1"/>
</dbReference>
<comment type="similarity">
    <text evidence="2 6">Belongs to the VPS35 family.</text>
</comment>
<comment type="subcellular location">
    <subcellularLocation>
        <location evidence="1">Membrane</location>
        <topology evidence="1">Peripheral membrane protein</topology>
    </subcellularLocation>
</comment>
<keyword evidence="5" id="KW-0472">Membrane</keyword>
<dbReference type="Proteomes" id="UP000308730">
    <property type="component" value="Unassembled WGS sequence"/>
</dbReference>
<accession>A0A4S4MCG6</accession>
<evidence type="ECO:0000313" key="8">
    <source>
        <dbReference type="EMBL" id="THH23176.1"/>
    </source>
</evidence>
<feature type="compositionally biased region" description="Polar residues" evidence="7">
    <location>
        <begin position="365"/>
        <end position="374"/>
    </location>
</feature>
<dbReference type="PANTHER" id="PTHR11099:SF0">
    <property type="entry name" value="VACUOLAR PROTEIN SORTING-ASSOCIATED PROTEIN 35"/>
    <property type="match status" value="1"/>
</dbReference>
<keyword evidence="4 6" id="KW-0653">Protein transport</keyword>
<feature type="compositionally biased region" description="Basic and acidic residues" evidence="7">
    <location>
        <begin position="810"/>
        <end position="835"/>
    </location>
</feature>
<evidence type="ECO:0000313" key="9">
    <source>
        <dbReference type="Proteomes" id="UP000308730"/>
    </source>
</evidence>
<evidence type="ECO:0000256" key="5">
    <source>
        <dbReference type="ARBA" id="ARBA00023136"/>
    </source>
</evidence>
<proteinExistence type="inferred from homology"/>
<dbReference type="InterPro" id="IPR005378">
    <property type="entry name" value="Vps35"/>
</dbReference>
<evidence type="ECO:0000256" key="7">
    <source>
        <dbReference type="SAM" id="MobiDB-lite"/>
    </source>
</evidence>